<dbReference type="SUPFAM" id="SSF81901">
    <property type="entry name" value="HCP-like"/>
    <property type="match status" value="1"/>
</dbReference>
<evidence type="ECO:0000256" key="2">
    <source>
        <dbReference type="PROSITE-ProRule" id="PRU00708"/>
    </source>
</evidence>
<evidence type="ECO:0008006" key="5">
    <source>
        <dbReference type="Google" id="ProtNLM"/>
    </source>
</evidence>
<feature type="repeat" description="PPR" evidence="2">
    <location>
        <begin position="163"/>
        <end position="197"/>
    </location>
</feature>
<dbReference type="NCBIfam" id="TIGR00756">
    <property type="entry name" value="PPR"/>
    <property type="match status" value="9"/>
</dbReference>
<evidence type="ECO:0000313" key="4">
    <source>
        <dbReference type="Proteomes" id="UP000035740"/>
    </source>
</evidence>
<dbReference type="Pfam" id="PF13812">
    <property type="entry name" value="PPR_3"/>
    <property type="match status" value="1"/>
</dbReference>
<evidence type="ECO:0000256" key="1">
    <source>
        <dbReference type="ARBA" id="ARBA00022737"/>
    </source>
</evidence>
<dbReference type="eggNOG" id="KOG4197">
    <property type="taxonomic scope" value="Eukaryota"/>
</dbReference>
<dbReference type="PROSITE" id="PS51375">
    <property type="entry name" value="PPR"/>
    <property type="match status" value="10"/>
</dbReference>
<dbReference type="AlphaFoldDB" id="A0A0J8CWP3"/>
<dbReference type="Pfam" id="PF13041">
    <property type="entry name" value="PPR_2"/>
    <property type="match status" value="4"/>
</dbReference>
<dbReference type="KEGG" id="bvg:104884865"/>
<keyword evidence="4" id="KW-1185">Reference proteome</keyword>
<dbReference type="Gramene" id="KMT18155">
    <property type="protein sequence ID" value="KMT18155"/>
    <property type="gene ID" value="BVRB_2g031840"/>
</dbReference>
<sequence>MTHLNGMLKHPGGAFVTKKETLQPTAAKGSKLDDAIQLYPNPESVRCVSCLKKTSCKIVRTKTKLMNILLEEGKAEEAQSIFEQLVSDGHIPSLITYTTLLAALTILKRFEFIHSIISLVEQNDMKPDSVFFNAVINAYAESGNMAEAMKAFLKMKDNGYRPSTSTYNTLMKGFGIAGQPEESMKLLEQMSVNGMMKPNLRSYNVLVRAWCSKGNIAQAWNVVHKMVASGLKPDTVTYNTLATAYVQNGNTGLAEEMMLEMQSNDIQPNERTSCIIASGYCREGKLRDALRFVYKMKGERVRPNLVIFNSLIKGFLNNTDREGVDEVLRLMEEFGVKPDVITCSTIMNAWSAAGFMDKCQEIFDHMVRSGIRPDAHAYSILAKGYARAKEPEKAEELLNHMINMGLRPNVVMFTTVINGWCSTGRMECANKIFETMCEYGASPNLKTFETLIWGYGEAKQPWKAEEMLQMMEEYGVHPEQSTFTLIAEAWQAAGVAKELGQVLVSARNGAVTDQRNNGEEFPLASSDNLYQKQLPSSSYSDMSLTPNGIIGDSRGSGSGITKGRLVLRDASESPWNTAVKSIYVPQACRFGSRPPTICQKQSHGKLGLYSHLALSCTLVLMN</sequence>
<dbReference type="EMBL" id="KQ090038">
    <property type="protein sequence ID" value="KMT18155.1"/>
    <property type="molecule type" value="Genomic_DNA"/>
</dbReference>
<dbReference type="OrthoDB" id="185373at2759"/>
<dbReference type="InterPro" id="IPR011990">
    <property type="entry name" value="TPR-like_helical_dom_sf"/>
</dbReference>
<protein>
    <recommendedName>
        <fullName evidence="5">Pentacotripeptide-repeat region of PRORP domain-containing protein</fullName>
    </recommendedName>
</protein>
<dbReference type="InterPro" id="IPR002885">
    <property type="entry name" value="PPR_rpt"/>
</dbReference>
<dbReference type="Proteomes" id="UP000035740">
    <property type="component" value="Chromosome 2"/>
</dbReference>
<evidence type="ECO:0000313" key="3">
    <source>
        <dbReference type="EMBL" id="KMT18155.1"/>
    </source>
</evidence>
<feature type="repeat" description="PPR" evidence="2">
    <location>
        <begin position="234"/>
        <end position="268"/>
    </location>
</feature>
<feature type="repeat" description="PPR" evidence="2">
    <location>
        <begin position="128"/>
        <end position="162"/>
    </location>
</feature>
<feature type="repeat" description="PPR" evidence="2">
    <location>
        <begin position="339"/>
        <end position="373"/>
    </location>
</feature>
<feature type="repeat" description="PPR" evidence="2">
    <location>
        <begin position="304"/>
        <end position="338"/>
    </location>
</feature>
<dbReference type="Gene3D" id="1.25.40.10">
    <property type="entry name" value="Tetratricopeptide repeat domain"/>
    <property type="match status" value="5"/>
</dbReference>
<feature type="repeat" description="PPR" evidence="2">
    <location>
        <begin position="444"/>
        <end position="478"/>
    </location>
</feature>
<gene>
    <name evidence="3" type="ORF">BVRB_2g031840</name>
</gene>
<feature type="repeat" description="PPR" evidence="2">
    <location>
        <begin position="409"/>
        <end position="443"/>
    </location>
</feature>
<organism evidence="3 4">
    <name type="scientific">Beta vulgaris subsp. vulgaris</name>
    <name type="common">Beet</name>
    <dbReference type="NCBI Taxonomy" id="3555"/>
    <lineage>
        <taxon>Eukaryota</taxon>
        <taxon>Viridiplantae</taxon>
        <taxon>Streptophyta</taxon>
        <taxon>Embryophyta</taxon>
        <taxon>Tracheophyta</taxon>
        <taxon>Spermatophyta</taxon>
        <taxon>Magnoliopsida</taxon>
        <taxon>eudicotyledons</taxon>
        <taxon>Gunneridae</taxon>
        <taxon>Pentapetalae</taxon>
        <taxon>Caryophyllales</taxon>
        <taxon>Chenopodiaceae</taxon>
        <taxon>Betoideae</taxon>
        <taxon>Beta</taxon>
    </lineage>
</organism>
<feature type="repeat" description="PPR" evidence="2">
    <location>
        <begin position="199"/>
        <end position="233"/>
    </location>
</feature>
<feature type="repeat" description="PPR" evidence="2">
    <location>
        <begin position="269"/>
        <end position="303"/>
    </location>
</feature>
<reference evidence="3 4" key="1">
    <citation type="journal article" date="2014" name="Nature">
        <title>The genome of the recently domesticated crop plant sugar beet (Beta vulgaris).</title>
        <authorList>
            <person name="Dohm J.C."/>
            <person name="Minoche A.E."/>
            <person name="Holtgrawe D."/>
            <person name="Capella-Gutierrez S."/>
            <person name="Zakrzewski F."/>
            <person name="Tafer H."/>
            <person name="Rupp O."/>
            <person name="Sorensen T.R."/>
            <person name="Stracke R."/>
            <person name="Reinhardt R."/>
            <person name="Goesmann A."/>
            <person name="Kraft T."/>
            <person name="Schulz B."/>
            <person name="Stadler P.F."/>
            <person name="Schmidt T."/>
            <person name="Gabaldon T."/>
            <person name="Lehrach H."/>
            <person name="Weisshaar B."/>
            <person name="Himmelbauer H."/>
        </authorList>
    </citation>
    <scope>NUCLEOTIDE SEQUENCE [LARGE SCALE GENOMIC DNA]</scope>
    <source>
        <tissue evidence="3">Taproot</tissue>
    </source>
</reference>
<dbReference type="Pfam" id="PF01535">
    <property type="entry name" value="PPR"/>
    <property type="match status" value="1"/>
</dbReference>
<dbReference type="PANTHER" id="PTHR47931:SF1">
    <property type="entry name" value="PPR CONTAINING PLANT-LIKE PROTEIN"/>
    <property type="match status" value="1"/>
</dbReference>
<name>A0A0J8CWP3_BETVV</name>
<proteinExistence type="predicted"/>
<dbReference type="PANTHER" id="PTHR47931">
    <property type="entry name" value="OS01G0228400 PROTEIN"/>
    <property type="match status" value="1"/>
</dbReference>
<dbReference type="OMA" id="RAWCKKK"/>
<accession>A0A0J8CWP3</accession>
<keyword evidence="1" id="KW-0677">Repeat</keyword>
<feature type="repeat" description="PPR" evidence="2">
    <location>
        <begin position="374"/>
        <end position="408"/>
    </location>
</feature>